<evidence type="ECO:0000313" key="1">
    <source>
        <dbReference type="EMBL" id="GAX85816.1"/>
    </source>
</evidence>
<proteinExistence type="predicted"/>
<evidence type="ECO:0000313" key="2">
    <source>
        <dbReference type="Proteomes" id="UP000232323"/>
    </source>
</evidence>
<dbReference type="EMBL" id="BEGY01000194">
    <property type="protein sequence ID" value="GAX85816.1"/>
    <property type="molecule type" value="Genomic_DNA"/>
</dbReference>
<organism evidence="1 2">
    <name type="scientific">Chlamydomonas eustigma</name>
    <dbReference type="NCBI Taxonomy" id="1157962"/>
    <lineage>
        <taxon>Eukaryota</taxon>
        <taxon>Viridiplantae</taxon>
        <taxon>Chlorophyta</taxon>
        <taxon>core chlorophytes</taxon>
        <taxon>Chlorophyceae</taxon>
        <taxon>CS clade</taxon>
        <taxon>Chlamydomonadales</taxon>
        <taxon>Chlamydomonadaceae</taxon>
        <taxon>Chlamydomonas</taxon>
    </lineage>
</organism>
<name>A0A250XRZ7_9CHLO</name>
<keyword evidence="2" id="KW-1185">Reference proteome</keyword>
<protein>
    <submittedName>
        <fullName evidence="1">Uncharacterized protein</fullName>
    </submittedName>
</protein>
<dbReference type="Proteomes" id="UP000232323">
    <property type="component" value="Unassembled WGS sequence"/>
</dbReference>
<reference evidence="1 2" key="1">
    <citation type="submission" date="2017-08" db="EMBL/GenBank/DDBJ databases">
        <title>Acidophilic green algal genome provides insights into adaptation to an acidic environment.</title>
        <authorList>
            <person name="Hirooka S."/>
            <person name="Hirose Y."/>
            <person name="Kanesaki Y."/>
            <person name="Higuchi S."/>
            <person name="Fujiwara T."/>
            <person name="Onuma R."/>
            <person name="Era A."/>
            <person name="Ohbayashi R."/>
            <person name="Uzuka A."/>
            <person name="Nozaki H."/>
            <person name="Yoshikawa H."/>
            <person name="Miyagishima S.Y."/>
        </authorList>
    </citation>
    <scope>NUCLEOTIDE SEQUENCE [LARGE SCALE GENOMIC DNA]</scope>
    <source>
        <strain evidence="1 2">NIES-2499</strain>
    </source>
</reference>
<dbReference type="AlphaFoldDB" id="A0A250XRZ7"/>
<sequence>MCINHFPQPQQLGYAPVKLDDNHWHCYFCPRGGVDGPDRNVGPYIPELTMVMNSHQNMQKIIDTAWSFYTLRYAMKAEASGHLNIDPNMVTRIGLEGLSEAQCQVATATWMTKPVVAT</sequence>
<accession>A0A250XRZ7</accession>
<gene>
    <name evidence="1" type="ORF">CEUSTIGMA_g13231.t1</name>
</gene>
<dbReference type="OrthoDB" id="547730at2759"/>
<comment type="caution">
    <text evidence="1">The sequence shown here is derived from an EMBL/GenBank/DDBJ whole genome shotgun (WGS) entry which is preliminary data.</text>
</comment>